<dbReference type="Pfam" id="PF17111">
    <property type="entry name" value="PigL_N"/>
    <property type="match status" value="1"/>
</dbReference>
<dbReference type="Proteomes" id="UP000324241">
    <property type="component" value="Unassembled WGS sequence"/>
</dbReference>
<dbReference type="AlphaFoldDB" id="A0A5M9MNA7"/>
<dbReference type="EMBL" id="QUQM01000004">
    <property type="protein sequence ID" value="KAA8646780.1"/>
    <property type="molecule type" value="Genomic_DNA"/>
</dbReference>
<dbReference type="SUPFAM" id="SSF52540">
    <property type="entry name" value="P-loop containing nucleoside triphosphate hydrolases"/>
    <property type="match status" value="1"/>
</dbReference>
<evidence type="ECO:0000259" key="1">
    <source>
        <dbReference type="Pfam" id="PF17111"/>
    </source>
</evidence>
<dbReference type="OrthoDB" id="432483at2759"/>
<accession>A0A5M9MNA7</accession>
<gene>
    <name evidence="2" type="ORF">ATNIH1004_005455</name>
</gene>
<evidence type="ECO:0000313" key="2">
    <source>
        <dbReference type="EMBL" id="KAA8646780.1"/>
    </source>
</evidence>
<reference evidence="2 3" key="1">
    <citation type="submission" date="2019-08" db="EMBL/GenBank/DDBJ databases">
        <title>The genome sequence of a newly discovered highly antifungal drug resistant Aspergillus species, Aspergillus tanneri NIH 1004.</title>
        <authorList>
            <person name="Mounaud S."/>
            <person name="Singh I."/>
            <person name="Joardar V."/>
            <person name="Pakala S."/>
            <person name="Pakala S."/>
            <person name="Venepally P."/>
            <person name="Chung J.K."/>
            <person name="Losada L."/>
            <person name="Nierman W.C."/>
        </authorList>
    </citation>
    <scope>NUCLEOTIDE SEQUENCE [LARGE SCALE GENOMIC DNA]</scope>
    <source>
        <strain evidence="2 3">NIH1004</strain>
    </source>
</reference>
<name>A0A5M9MNA7_9EURO</name>
<sequence length="380" mass="42413">MDPFSITVGALGITDFAISSIGHLRDFINSLDEAKDVIQDITSSLEAIQRPLSVLTELTITDSTTYVAAKEDLKKAGLAESVNKCGQACAEFTKKLEQWTKHSSATKTSLRDRLSIGFWNKEKIRTLRTQVQSCQAIVQFAVDSAQLTILVRSEDASKIDRQETKKHLRVLETAIQEHIETTKRKQGEILQRKEDLKIPEDGCDDEDGGAQRTLAIQEIDKQSRLLEEDQTASGVVSQILSKLSVQEIGDNRGSINAEFRSASRATRNSTRPLSTVPFARDPDFVSRDTLLLPGSRIALVGLGGVGKSQLAIEYSYQVRSQSPATWVFWVHATNAARFEQSFRDIADQVKIPERRDAQVNIFSLVENWLRDKKREVGSYS</sequence>
<organism evidence="2 3">
    <name type="scientific">Aspergillus tanneri</name>
    <dbReference type="NCBI Taxonomy" id="1220188"/>
    <lineage>
        <taxon>Eukaryota</taxon>
        <taxon>Fungi</taxon>
        <taxon>Dikarya</taxon>
        <taxon>Ascomycota</taxon>
        <taxon>Pezizomycotina</taxon>
        <taxon>Eurotiomycetes</taxon>
        <taxon>Eurotiomycetidae</taxon>
        <taxon>Eurotiales</taxon>
        <taxon>Aspergillaceae</taxon>
        <taxon>Aspergillus</taxon>
        <taxon>Aspergillus subgen. Circumdati</taxon>
    </lineage>
</organism>
<feature type="domain" description="Azaphilone pigments biosynthesis cluster protein L N-terminal" evidence="1">
    <location>
        <begin position="1"/>
        <end position="192"/>
    </location>
</feature>
<dbReference type="InterPro" id="IPR031348">
    <property type="entry name" value="PigL_N"/>
</dbReference>
<evidence type="ECO:0000313" key="3">
    <source>
        <dbReference type="Proteomes" id="UP000324241"/>
    </source>
</evidence>
<dbReference type="VEuPathDB" id="FungiDB:EYZ11_009648"/>
<dbReference type="RefSeq" id="XP_033426141.1">
    <property type="nucleotide sequence ID" value="XM_033570109.1"/>
</dbReference>
<dbReference type="Gene3D" id="3.40.50.300">
    <property type="entry name" value="P-loop containing nucleotide triphosphate hydrolases"/>
    <property type="match status" value="1"/>
</dbReference>
<proteinExistence type="predicted"/>
<dbReference type="GeneID" id="54328157"/>
<comment type="caution">
    <text evidence="2">The sequence shown here is derived from an EMBL/GenBank/DDBJ whole genome shotgun (WGS) entry which is preliminary data.</text>
</comment>
<dbReference type="InterPro" id="IPR027417">
    <property type="entry name" value="P-loop_NTPase"/>
</dbReference>
<protein>
    <recommendedName>
        <fullName evidence="1">Azaphilone pigments biosynthesis cluster protein L N-terminal domain-containing protein</fullName>
    </recommendedName>
</protein>